<dbReference type="InterPro" id="IPR038050">
    <property type="entry name" value="Neuro_actylchol_rec"/>
</dbReference>
<dbReference type="Pfam" id="PF02932">
    <property type="entry name" value="Neur_chan_memb"/>
    <property type="match status" value="1"/>
</dbReference>
<evidence type="ECO:0000259" key="21">
    <source>
        <dbReference type="Pfam" id="PF02931"/>
    </source>
</evidence>
<keyword evidence="5" id="KW-0732">Signal</keyword>
<keyword evidence="7" id="KW-0770">Synapse</keyword>
<dbReference type="EMBL" id="KB299236">
    <property type="protein sequence ID" value="ELU08208.1"/>
    <property type="molecule type" value="Genomic_DNA"/>
</dbReference>
<dbReference type="Pfam" id="PF02931">
    <property type="entry name" value="Neur_chan_LBD"/>
    <property type="match status" value="1"/>
</dbReference>
<comment type="subcellular location">
    <subcellularLocation>
        <location evidence="18">Postsynaptic cell membrane</location>
        <topology evidence="18">Multi-pass membrane protein</topology>
    </subcellularLocation>
</comment>
<dbReference type="STRING" id="283909.R7UQ27"/>
<proteinExistence type="inferred from homology"/>
<dbReference type="CDD" id="cd19049">
    <property type="entry name" value="LGIC_TM_anion"/>
    <property type="match status" value="1"/>
</dbReference>
<evidence type="ECO:0000256" key="13">
    <source>
        <dbReference type="ARBA" id="ARBA00023180"/>
    </source>
</evidence>
<dbReference type="Proteomes" id="UP000014760">
    <property type="component" value="Unassembled WGS sequence"/>
</dbReference>
<keyword evidence="16" id="KW-1071">Ligand-gated ion channel</keyword>
<dbReference type="Gene3D" id="2.70.170.10">
    <property type="entry name" value="Neurotransmitter-gated ion-channel ligand-binding domain"/>
    <property type="match status" value="1"/>
</dbReference>
<dbReference type="InterPro" id="IPR006028">
    <property type="entry name" value="GABAA/Glycine_rcpt"/>
</dbReference>
<dbReference type="InterPro" id="IPR006201">
    <property type="entry name" value="Neur_channel"/>
</dbReference>
<dbReference type="PRINTS" id="PR01079">
    <property type="entry name" value="GABAARALPHA"/>
</dbReference>
<dbReference type="AlphaFoldDB" id="R7UQ27"/>
<evidence type="ECO:0000313" key="23">
    <source>
        <dbReference type="EMBL" id="ELU08208.1"/>
    </source>
</evidence>
<keyword evidence="17 20" id="KW-0407">Ion channel</keyword>
<dbReference type="InterPro" id="IPR036734">
    <property type="entry name" value="Neur_chan_lig-bd_sf"/>
</dbReference>
<comment type="similarity">
    <text evidence="1">Belongs to the ligand-gated ion channel (TC 1.A.9) family. Gamma-aminobutyric acid receptor (TC 1.A.9.5) subfamily.</text>
</comment>
<dbReference type="EMBL" id="AMQN01006821">
    <property type="status" value="NOT_ANNOTATED_CDS"/>
    <property type="molecule type" value="Genomic_DNA"/>
</dbReference>
<dbReference type="PANTHER" id="PTHR18945">
    <property type="entry name" value="NEUROTRANSMITTER GATED ION CHANNEL"/>
    <property type="match status" value="1"/>
</dbReference>
<evidence type="ECO:0000256" key="20">
    <source>
        <dbReference type="RuleBase" id="RU000687"/>
    </source>
</evidence>
<dbReference type="HOGENOM" id="CLU_010920_1_4_1"/>
<evidence type="ECO:0000256" key="5">
    <source>
        <dbReference type="ARBA" id="ARBA00022729"/>
    </source>
</evidence>
<keyword evidence="4 20" id="KW-0812">Transmembrane</keyword>
<evidence type="ECO:0000256" key="10">
    <source>
        <dbReference type="ARBA" id="ARBA00023157"/>
    </source>
</evidence>
<evidence type="ECO:0000313" key="25">
    <source>
        <dbReference type="Proteomes" id="UP000014760"/>
    </source>
</evidence>
<gene>
    <name evidence="23" type="ORF">CAPTEDRAFT_110825</name>
</gene>
<dbReference type="OrthoDB" id="8890589at2759"/>
<dbReference type="InterPro" id="IPR006202">
    <property type="entry name" value="Neur_chan_lig-bd"/>
</dbReference>
<dbReference type="InterPro" id="IPR001390">
    <property type="entry name" value="GABAAa_rcpt"/>
</dbReference>
<feature type="transmembrane region" description="Helical" evidence="20">
    <location>
        <begin position="407"/>
        <end position="427"/>
    </location>
</feature>
<dbReference type="InterPro" id="IPR006029">
    <property type="entry name" value="Neurotrans-gated_channel_TM"/>
</dbReference>
<feature type="transmembrane region" description="Helical" evidence="20">
    <location>
        <begin position="214"/>
        <end position="238"/>
    </location>
</feature>
<dbReference type="FunFam" id="2.70.170.10:FF:000021">
    <property type="entry name" value="Gamma-aminobutyric acid receptor isoform 3b"/>
    <property type="match status" value="1"/>
</dbReference>
<protein>
    <recommendedName>
        <fullName evidence="19">Gamma-aminobutyric acid receptor subunit beta</fullName>
    </recommendedName>
</protein>
<evidence type="ECO:0000256" key="11">
    <source>
        <dbReference type="ARBA" id="ARBA00023170"/>
    </source>
</evidence>
<dbReference type="Gene3D" id="1.20.58.390">
    <property type="entry name" value="Neurotransmitter-gated ion-channel transmembrane domain"/>
    <property type="match status" value="1"/>
</dbReference>
<evidence type="ECO:0000313" key="24">
    <source>
        <dbReference type="EnsemblMetazoa" id="CapteP110825"/>
    </source>
</evidence>
<feature type="domain" description="Neurotransmitter-gated ion-channel ligand-binding" evidence="21">
    <location>
        <begin position="8"/>
        <end position="213"/>
    </location>
</feature>
<feature type="non-terminal residue" evidence="23">
    <location>
        <position position="1"/>
    </location>
</feature>
<dbReference type="SUPFAM" id="SSF63712">
    <property type="entry name" value="Nicotinic receptor ligand binding domain-like"/>
    <property type="match status" value="1"/>
</dbReference>
<dbReference type="GO" id="GO:0004890">
    <property type="term" value="F:GABA-A receptor activity"/>
    <property type="evidence" value="ECO:0007669"/>
    <property type="project" value="InterPro"/>
</dbReference>
<feature type="transmembrane region" description="Helical" evidence="20">
    <location>
        <begin position="280"/>
        <end position="302"/>
    </location>
</feature>
<organism evidence="23">
    <name type="scientific">Capitella teleta</name>
    <name type="common">Polychaete worm</name>
    <dbReference type="NCBI Taxonomy" id="283909"/>
    <lineage>
        <taxon>Eukaryota</taxon>
        <taxon>Metazoa</taxon>
        <taxon>Spiralia</taxon>
        <taxon>Lophotrochozoa</taxon>
        <taxon>Annelida</taxon>
        <taxon>Polychaeta</taxon>
        <taxon>Sedentaria</taxon>
        <taxon>Scolecida</taxon>
        <taxon>Capitellidae</taxon>
        <taxon>Capitella</taxon>
    </lineage>
</organism>
<dbReference type="InterPro" id="IPR018000">
    <property type="entry name" value="Neurotransmitter_ion_chnl_CS"/>
</dbReference>
<keyword evidence="25" id="KW-1185">Reference proteome</keyword>
<accession>R7UQ27</accession>
<dbReference type="FunCoup" id="R7UQ27">
    <property type="interactions" value="201"/>
</dbReference>
<evidence type="ECO:0000256" key="2">
    <source>
        <dbReference type="ARBA" id="ARBA00022448"/>
    </source>
</evidence>
<keyword evidence="2 20" id="KW-0813">Transport</keyword>
<dbReference type="PROSITE" id="PS00236">
    <property type="entry name" value="NEUROTR_ION_CHANNEL"/>
    <property type="match status" value="1"/>
</dbReference>
<keyword evidence="8 20" id="KW-0406">Ion transport</keyword>
<reference evidence="25" key="1">
    <citation type="submission" date="2012-12" db="EMBL/GenBank/DDBJ databases">
        <authorList>
            <person name="Hellsten U."/>
            <person name="Grimwood J."/>
            <person name="Chapman J.A."/>
            <person name="Shapiro H."/>
            <person name="Aerts A."/>
            <person name="Otillar R.P."/>
            <person name="Terry A.Y."/>
            <person name="Boore J.L."/>
            <person name="Simakov O."/>
            <person name="Marletaz F."/>
            <person name="Cho S.-J."/>
            <person name="Edsinger-Gonzales E."/>
            <person name="Havlak P."/>
            <person name="Kuo D.-H."/>
            <person name="Larsson T."/>
            <person name="Lv J."/>
            <person name="Arendt D."/>
            <person name="Savage R."/>
            <person name="Osoegawa K."/>
            <person name="de Jong P."/>
            <person name="Lindberg D.R."/>
            <person name="Seaver E.C."/>
            <person name="Weisblat D.A."/>
            <person name="Putnam N.H."/>
            <person name="Grigoriev I.V."/>
            <person name="Rokhsar D.S."/>
        </authorList>
    </citation>
    <scope>NUCLEOTIDE SEQUENCE</scope>
    <source>
        <strain evidence="25">I ESC-2004</strain>
    </source>
</reference>
<evidence type="ECO:0000256" key="16">
    <source>
        <dbReference type="ARBA" id="ARBA00023286"/>
    </source>
</evidence>
<evidence type="ECO:0000259" key="22">
    <source>
        <dbReference type="Pfam" id="PF02932"/>
    </source>
</evidence>
<keyword evidence="14" id="KW-0868">Chloride</keyword>
<dbReference type="GO" id="GO:0045211">
    <property type="term" value="C:postsynaptic membrane"/>
    <property type="evidence" value="ECO:0007669"/>
    <property type="project" value="UniProtKB-SubCell"/>
</dbReference>
<keyword evidence="9 20" id="KW-0472">Membrane</keyword>
<keyword evidence="10" id="KW-1015">Disulfide bond</keyword>
<keyword evidence="12" id="KW-0869">Chloride channel</keyword>
<reference evidence="24" key="3">
    <citation type="submission" date="2015-06" db="UniProtKB">
        <authorList>
            <consortium name="EnsemblMetazoa"/>
        </authorList>
    </citation>
    <scope>IDENTIFICATION</scope>
</reference>
<feature type="transmembrane region" description="Helical" evidence="20">
    <location>
        <begin position="247"/>
        <end position="268"/>
    </location>
</feature>
<keyword evidence="11" id="KW-0675">Receptor</keyword>
<feature type="domain" description="Neurotransmitter-gated ion-channel transmembrane" evidence="22">
    <location>
        <begin position="221"/>
        <end position="421"/>
    </location>
</feature>
<evidence type="ECO:0000256" key="7">
    <source>
        <dbReference type="ARBA" id="ARBA00023018"/>
    </source>
</evidence>
<evidence type="ECO:0000256" key="19">
    <source>
        <dbReference type="ARBA" id="ARBA00071250"/>
    </source>
</evidence>
<dbReference type="EnsemblMetazoa" id="CapteT110825">
    <property type="protein sequence ID" value="CapteP110825"/>
    <property type="gene ID" value="CapteG110825"/>
</dbReference>
<evidence type="ECO:0000256" key="8">
    <source>
        <dbReference type="ARBA" id="ARBA00023065"/>
    </source>
</evidence>
<keyword evidence="15" id="KW-0628">Postsynaptic cell membrane</keyword>
<evidence type="ECO:0000256" key="9">
    <source>
        <dbReference type="ARBA" id="ARBA00023136"/>
    </source>
</evidence>
<dbReference type="GO" id="GO:0005254">
    <property type="term" value="F:chloride channel activity"/>
    <property type="evidence" value="ECO:0007669"/>
    <property type="project" value="UniProtKB-KW"/>
</dbReference>
<evidence type="ECO:0000256" key="17">
    <source>
        <dbReference type="ARBA" id="ARBA00023303"/>
    </source>
</evidence>
<evidence type="ECO:0000256" key="4">
    <source>
        <dbReference type="ARBA" id="ARBA00022692"/>
    </source>
</evidence>
<evidence type="ECO:0000256" key="3">
    <source>
        <dbReference type="ARBA" id="ARBA00022475"/>
    </source>
</evidence>
<keyword evidence="6 20" id="KW-1133">Transmembrane helix</keyword>
<dbReference type="GO" id="GO:0005230">
    <property type="term" value="F:extracellular ligand-gated monoatomic ion channel activity"/>
    <property type="evidence" value="ECO:0007669"/>
    <property type="project" value="InterPro"/>
</dbReference>
<evidence type="ECO:0000256" key="15">
    <source>
        <dbReference type="ARBA" id="ARBA00023257"/>
    </source>
</evidence>
<evidence type="ECO:0000256" key="14">
    <source>
        <dbReference type="ARBA" id="ARBA00023214"/>
    </source>
</evidence>
<name>R7UQ27_CAPTE</name>
<evidence type="ECO:0000256" key="6">
    <source>
        <dbReference type="ARBA" id="ARBA00022989"/>
    </source>
</evidence>
<dbReference type="GO" id="GO:0034707">
    <property type="term" value="C:chloride channel complex"/>
    <property type="evidence" value="ECO:0007669"/>
    <property type="project" value="UniProtKB-KW"/>
</dbReference>
<evidence type="ECO:0000256" key="1">
    <source>
        <dbReference type="ARBA" id="ARBA00010180"/>
    </source>
</evidence>
<reference evidence="23 25" key="2">
    <citation type="journal article" date="2013" name="Nature">
        <title>Insights into bilaterian evolution from three spiralian genomes.</title>
        <authorList>
            <person name="Simakov O."/>
            <person name="Marletaz F."/>
            <person name="Cho S.J."/>
            <person name="Edsinger-Gonzales E."/>
            <person name="Havlak P."/>
            <person name="Hellsten U."/>
            <person name="Kuo D.H."/>
            <person name="Larsson T."/>
            <person name="Lv J."/>
            <person name="Arendt D."/>
            <person name="Savage R."/>
            <person name="Osoegawa K."/>
            <person name="de Jong P."/>
            <person name="Grimwood J."/>
            <person name="Chapman J.A."/>
            <person name="Shapiro H."/>
            <person name="Aerts A."/>
            <person name="Otillar R.P."/>
            <person name="Terry A.Y."/>
            <person name="Boore J.L."/>
            <person name="Grigoriev I.V."/>
            <person name="Lindberg D.R."/>
            <person name="Seaver E.C."/>
            <person name="Weisblat D.A."/>
            <person name="Putnam N.H."/>
            <person name="Rokhsar D.S."/>
        </authorList>
    </citation>
    <scope>NUCLEOTIDE SEQUENCE</scope>
    <source>
        <strain evidence="23 25">I ESC-2004</strain>
    </source>
</reference>
<dbReference type="FunFam" id="1.20.58.390:FF:000067">
    <property type="entry name" value="Glycine receptor subunit alpha-2"/>
    <property type="match status" value="1"/>
</dbReference>
<evidence type="ECO:0000256" key="12">
    <source>
        <dbReference type="ARBA" id="ARBA00023173"/>
    </source>
</evidence>
<dbReference type="PRINTS" id="PR00253">
    <property type="entry name" value="GABAARECEPTR"/>
</dbReference>
<dbReference type="SUPFAM" id="SSF90112">
    <property type="entry name" value="Neurotransmitter-gated ion-channel transmembrane pore"/>
    <property type="match status" value="1"/>
</dbReference>
<keyword evidence="3" id="KW-1003">Cell membrane</keyword>
<dbReference type="OMA" id="WIPGTAP"/>
<evidence type="ECO:0000256" key="18">
    <source>
        <dbReference type="ARBA" id="ARBA00034104"/>
    </source>
</evidence>
<dbReference type="InterPro" id="IPR036719">
    <property type="entry name" value="Neuro-gated_channel_TM_sf"/>
</dbReference>
<dbReference type="PRINTS" id="PR00252">
    <property type="entry name" value="NRIONCHANNEL"/>
</dbReference>
<keyword evidence="13" id="KW-0325">Glycoprotein</keyword>
<dbReference type="NCBIfam" id="TIGR00860">
    <property type="entry name" value="LIC"/>
    <property type="match status" value="1"/>
</dbReference>
<sequence length="439" mass="49670">FGESANVSRLIDSLIYGYDKRLRPNYKAAPVEVGITMFISSVSSISEVDMDFTLDFYFRQNWQDPRLQFPDNESELCISNEMLEKIWWPDTFFANAKNAKFHIATTKNAFLRIKPTGHVLQSIRLTVTAVCDMDLTYFPFDTQICSLEIESYGYSDKDIVYSWHEGPKDSVGIDSDVRMPQFHVKGHRAEAMVERLSTGNYSRLGCQFHFSRSIGYYVIQIYVPSTLIVVLSWVSFWLSRDAVPARVALGITTVLTMTTLISSTNASLPKISYMKSIDVFLVTCFIMVFGSLIEYAVVSFISNKAKNTQKRRNSDAAISLANDNKIGVSGSSTIASRKGFTLDLADGVDSEFHSTFNRKPKNDFKMPCSVVGQSEPMLRMKTTSVKKNNKVSRFLAHPSSIDKISRVLFPVAFIAFNLGYWLIYFNISRMPVPTNFVEI</sequence>